<gene>
    <name evidence="14" type="primary">PARPA_02932.1 scaffold 5990</name>
</gene>
<dbReference type="InterPro" id="IPR001650">
    <property type="entry name" value="Helicase_C-like"/>
</dbReference>
<dbReference type="SUPFAM" id="SSF52540">
    <property type="entry name" value="P-loop containing nucleoside triphosphate hydrolases"/>
    <property type="match status" value="2"/>
</dbReference>
<feature type="domain" description="Helicase ATP-binding" evidence="12">
    <location>
        <begin position="502"/>
        <end position="672"/>
    </location>
</feature>
<keyword evidence="6" id="KW-0347">Helicase</keyword>
<dbReference type="SMART" id="SM00490">
    <property type="entry name" value="HELICc"/>
    <property type="match status" value="1"/>
</dbReference>
<keyword evidence="4" id="KW-0547">Nucleotide-binding</keyword>
<comment type="subcellular location">
    <subcellularLocation>
        <location evidence="1">Nucleus</location>
    </subcellularLocation>
</comment>
<feature type="compositionally biased region" description="Basic and acidic residues" evidence="11">
    <location>
        <begin position="81"/>
        <end position="90"/>
    </location>
</feature>
<evidence type="ECO:0000313" key="15">
    <source>
        <dbReference type="Proteomes" id="UP000054107"/>
    </source>
</evidence>
<dbReference type="Gene3D" id="3.40.50.300">
    <property type="entry name" value="P-loop containing nucleotide triphosphate hydrolases"/>
    <property type="match status" value="1"/>
</dbReference>
<evidence type="ECO:0000256" key="4">
    <source>
        <dbReference type="ARBA" id="ARBA00022741"/>
    </source>
</evidence>
<proteinExistence type="inferred from homology"/>
<evidence type="ECO:0000256" key="3">
    <source>
        <dbReference type="ARBA" id="ARBA00012551"/>
    </source>
</evidence>
<organism evidence="14 15">
    <name type="scientific">Parasitella parasitica</name>
    <dbReference type="NCBI Taxonomy" id="35722"/>
    <lineage>
        <taxon>Eukaryota</taxon>
        <taxon>Fungi</taxon>
        <taxon>Fungi incertae sedis</taxon>
        <taxon>Mucoromycota</taxon>
        <taxon>Mucoromycotina</taxon>
        <taxon>Mucoromycetes</taxon>
        <taxon>Mucorales</taxon>
        <taxon>Mucorineae</taxon>
        <taxon>Mucoraceae</taxon>
        <taxon>Parasitella</taxon>
    </lineage>
</organism>
<dbReference type="PROSITE" id="PS51192">
    <property type="entry name" value="HELICASE_ATP_BIND_1"/>
    <property type="match status" value="1"/>
</dbReference>
<feature type="compositionally biased region" description="Basic residues" evidence="11">
    <location>
        <begin position="144"/>
        <end position="156"/>
    </location>
</feature>
<dbReference type="AlphaFoldDB" id="A0A0B7N258"/>
<keyword evidence="8" id="KW-0156">Chromatin regulator</keyword>
<evidence type="ECO:0000256" key="11">
    <source>
        <dbReference type="SAM" id="MobiDB-lite"/>
    </source>
</evidence>
<feature type="region of interest" description="Disordered" evidence="11">
    <location>
        <begin position="432"/>
        <end position="453"/>
    </location>
</feature>
<evidence type="ECO:0000256" key="9">
    <source>
        <dbReference type="ARBA" id="ARBA00023125"/>
    </source>
</evidence>
<evidence type="ECO:0000256" key="1">
    <source>
        <dbReference type="ARBA" id="ARBA00004123"/>
    </source>
</evidence>
<accession>A0A0B7N258</accession>
<name>A0A0B7N258_9FUNG</name>
<dbReference type="Pfam" id="PF00176">
    <property type="entry name" value="SNF2-rel_dom"/>
    <property type="match status" value="1"/>
</dbReference>
<feature type="domain" description="Helicase C-terminal" evidence="13">
    <location>
        <begin position="884"/>
        <end position="1032"/>
    </location>
</feature>
<keyword evidence="5" id="KW-0378">Hydrolase</keyword>
<dbReference type="GO" id="GO:0016787">
    <property type="term" value="F:hydrolase activity"/>
    <property type="evidence" value="ECO:0007669"/>
    <property type="project" value="UniProtKB-KW"/>
</dbReference>
<dbReference type="GO" id="GO:0005694">
    <property type="term" value="C:chromosome"/>
    <property type="evidence" value="ECO:0007669"/>
    <property type="project" value="UniProtKB-ARBA"/>
</dbReference>
<evidence type="ECO:0000256" key="5">
    <source>
        <dbReference type="ARBA" id="ARBA00022801"/>
    </source>
</evidence>
<dbReference type="Pfam" id="PF00271">
    <property type="entry name" value="Helicase_C"/>
    <property type="match status" value="1"/>
</dbReference>
<feature type="compositionally biased region" description="Acidic residues" evidence="11">
    <location>
        <begin position="127"/>
        <end position="138"/>
    </location>
</feature>
<evidence type="ECO:0000256" key="10">
    <source>
        <dbReference type="ARBA" id="ARBA00023242"/>
    </source>
</evidence>
<evidence type="ECO:0000259" key="12">
    <source>
        <dbReference type="PROSITE" id="PS51192"/>
    </source>
</evidence>
<keyword evidence="15" id="KW-1185">Reference proteome</keyword>
<evidence type="ECO:0000256" key="2">
    <source>
        <dbReference type="ARBA" id="ARBA00007025"/>
    </source>
</evidence>
<dbReference type="InterPro" id="IPR049730">
    <property type="entry name" value="SNF2/RAD54-like_C"/>
</dbReference>
<dbReference type="InterPro" id="IPR000330">
    <property type="entry name" value="SNF2_N"/>
</dbReference>
<sequence length="1067" mass="121696">MPPSSSKASSTNQNTRSISTFFAPVKKPVEEDDRPMIKVNAKLKSINRPIFASKSSTFSLSSFNSRSSSTDSLTETFKKVGFEPKPKKPLIDLTTPSKRLKQSYVDIDDADNGNEKEETAKRRDTLDIPDDDSDDDDIMVGSKRVLRERKPMKKLNRIIFSSDEEAEVEEDEEEEEEENGDEVAEEGSADEEAPSTTNQANGKKRRQPLSDSEDDVMDGIDELYQGDNAKAFNLQESTAEKENIQRISRIIPNVTVKEIKTALREKGSVVAACQVLMQKTDESKPLKKPRLTRNYSEDEDVAEMSQEEEEEQEGDSDTDEDDHSDDEERRHVAKNQKQSAVVNYFNTCSSKDLQILSGCKASIADKLIELRPFADEEDLETKLKQTKGLSVKLIEYCYEMMSGYRAVDQIIKKIENLGNKLRNILGIWEESGAASPRPKQNSDDDNDDQPGMALTNIHLDSTRAGSATYQDAMEGYLTQQPKCVNSSMALKDYQILGVNWMLLLYRKCISGILADEMGLGKTAQVISFLGRLNEIGESGPHLIIVPSSTIQNWEREFERFCPSLEVRLYHGTQQERMDKRIELLEENGWNGFQVVVTTYNLAAGSPDDRKFFKKLQCRSMILDEGHMIKNCTSARYKHLMGIKAPFRLLLTGTPLQNNLQELVSLLTFIMPDTFANHEEDIRSIFKIRKSTTDQKQSKIGAADDTSIQVLAKERINRAKKMMTPFVLRRKKENVLKDLPKKEQIIERCDMTEGQAKLYTHIINQTKKKYEASLVEKDNSEKKVIEKKTDMAAQFEDMSNVVIHLRKAADHPLMFRNLYTDEMLRKMAKELQQDVKYWDSNLEYMYEDMTVMSDFELDRFCKGEKKIKHFCLKNQEWMDSGKIEKLKELLPAYKKQGNKVLIFSQFTKMLDILELVLETIGATFLRLDGETKVMDRQSTIDNFNENPDIDVFLLSTKAGGFGINLTSSNIVIMYDIDFNPQNDKQAEDRAHLGFSLGVGQTKDVIIHKLISNGSIEEYILRMANMKLRLDKNISSNDDDQQDEDTSENQKGLHSILQEAFMIADSRQK</sequence>
<evidence type="ECO:0000256" key="7">
    <source>
        <dbReference type="ARBA" id="ARBA00022840"/>
    </source>
</evidence>
<evidence type="ECO:0000256" key="8">
    <source>
        <dbReference type="ARBA" id="ARBA00022853"/>
    </source>
</evidence>
<feature type="region of interest" description="Disordered" evidence="11">
    <location>
        <begin position="281"/>
        <end position="335"/>
    </location>
</feature>
<comment type="similarity">
    <text evidence="2">Belongs to the SNF2/RAD54 helicase family.</text>
</comment>
<dbReference type="CDD" id="cd18793">
    <property type="entry name" value="SF2_C_SNF"/>
    <property type="match status" value="1"/>
</dbReference>
<feature type="compositionally biased region" description="Acidic residues" evidence="11">
    <location>
        <begin position="162"/>
        <end position="193"/>
    </location>
</feature>
<evidence type="ECO:0000259" key="13">
    <source>
        <dbReference type="PROSITE" id="PS51194"/>
    </source>
</evidence>
<dbReference type="FunFam" id="3.40.50.10810:FF:000014">
    <property type="entry name" value="SWI/SNF-related matrix-associated actin-dependent regulator of chromatin subfamily A containing DEAD/H box 1"/>
    <property type="match status" value="1"/>
</dbReference>
<dbReference type="EC" id="3.6.4.12" evidence="3"/>
<evidence type="ECO:0000313" key="14">
    <source>
        <dbReference type="EMBL" id="CEP09438.1"/>
    </source>
</evidence>
<dbReference type="InterPro" id="IPR038718">
    <property type="entry name" value="SNF2-like_sf"/>
</dbReference>
<protein>
    <recommendedName>
        <fullName evidence="3">DNA helicase</fullName>
        <ecNumber evidence="3">3.6.4.12</ecNumber>
    </recommendedName>
</protein>
<dbReference type="GO" id="GO:0005524">
    <property type="term" value="F:ATP binding"/>
    <property type="evidence" value="ECO:0007669"/>
    <property type="project" value="UniProtKB-KW"/>
</dbReference>
<dbReference type="PANTHER" id="PTHR10799">
    <property type="entry name" value="SNF2/RAD54 HELICASE FAMILY"/>
    <property type="match status" value="1"/>
</dbReference>
<dbReference type="GO" id="GO:0003678">
    <property type="term" value="F:DNA helicase activity"/>
    <property type="evidence" value="ECO:0007669"/>
    <property type="project" value="UniProtKB-EC"/>
</dbReference>
<feature type="compositionally biased region" description="Acidic residues" evidence="11">
    <location>
        <begin position="211"/>
        <end position="221"/>
    </location>
</feature>
<dbReference type="EMBL" id="LN721622">
    <property type="protein sequence ID" value="CEP09438.1"/>
    <property type="molecule type" value="Genomic_DNA"/>
</dbReference>
<dbReference type="STRING" id="35722.A0A0B7N258"/>
<dbReference type="PROSITE" id="PS51194">
    <property type="entry name" value="HELICASE_CTER"/>
    <property type="match status" value="1"/>
</dbReference>
<feature type="compositionally biased region" description="Acidic residues" evidence="11">
    <location>
        <begin position="297"/>
        <end position="325"/>
    </location>
</feature>
<dbReference type="GO" id="GO:0003677">
    <property type="term" value="F:DNA binding"/>
    <property type="evidence" value="ECO:0007669"/>
    <property type="project" value="UniProtKB-KW"/>
</dbReference>
<keyword evidence="10" id="KW-0539">Nucleus</keyword>
<reference evidence="14 15" key="1">
    <citation type="submission" date="2014-09" db="EMBL/GenBank/DDBJ databases">
        <authorList>
            <person name="Ellenberger Sabrina"/>
        </authorList>
    </citation>
    <scope>NUCLEOTIDE SEQUENCE [LARGE SCALE GENOMIC DNA]</scope>
    <source>
        <strain evidence="14 15">CBS 412.66</strain>
    </source>
</reference>
<keyword evidence="9" id="KW-0238">DNA-binding</keyword>
<dbReference type="GO" id="GO:0006325">
    <property type="term" value="P:chromatin organization"/>
    <property type="evidence" value="ECO:0007669"/>
    <property type="project" value="UniProtKB-KW"/>
</dbReference>
<dbReference type="Proteomes" id="UP000054107">
    <property type="component" value="Unassembled WGS sequence"/>
</dbReference>
<dbReference type="SMART" id="SM00487">
    <property type="entry name" value="DEXDc"/>
    <property type="match status" value="1"/>
</dbReference>
<keyword evidence="7" id="KW-0067">ATP-binding</keyword>
<feature type="region of interest" description="Disordered" evidence="11">
    <location>
        <begin position="81"/>
        <end position="221"/>
    </location>
</feature>
<feature type="compositionally biased region" description="Polar residues" evidence="11">
    <location>
        <begin position="1"/>
        <end position="20"/>
    </location>
</feature>
<dbReference type="InterPro" id="IPR014001">
    <property type="entry name" value="Helicase_ATP-bd"/>
</dbReference>
<feature type="region of interest" description="Disordered" evidence="11">
    <location>
        <begin position="1"/>
        <end position="21"/>
    </location>
</feature>
<dbReference type="InterPro" id="IPR027417">
    <property type="entry name" value="P-loop_NTPase"/>
</dbReference>
<feature type="compositionally biased region" description="Basic and acidic residues" evidence="11">
    <location>
        <begin position="113"/>
        <end position="126"/>
    </location>
</feature>
<dbReference type="OrthoDB" id="448448at2759"/>
<dbReference type="Gene3D" id="3.40.50.10810">
    <property type="entry name" value="Tandem AAA-ATPase domain"/>
    <property type="match status" value="1"/>
</dbReference>
<dbReference type="GO" id="GO:0005634">
    <property type="term" value="C:nucleus"/>
    <property type="evidence" value="ECO:0007669"/>
    <property type="project" value="UniProtKB-SubCell"/>
</dbReference>
<evidence type="ECO:0000256" key="6">
    <source>
        <dbReference type="ARBA" id="ARBA00022806"/>
    </source>
</evidence>